<accession>A0ABZ1Q7Z7</accession>
<evidence type="ECO:0000256" key="1">
    <source>
        <dbReference type="SAM" id="MobiDB-lite"/>
    </source>
</evidence>
<dbReference type="RefSeq" id="WP_266492557.1">
    <property type="nucleotide sequence ID" value="NZ_CP108036.1"/>
</dbReference>
<organism evidence="2 3">
    <name type="scientific">Streptomyces erythrochromogenes</name>
    <dbReference type="NCBI Taxonomy" id="285574"/>
    <lineage>
        <taxon>Bacteria</taxon>
        <taxon>Bacillati</taxon>
        <taxon>Actinomycetota</taxon>
        <taxon>Actinomycetes</taxon>
        <taxon>Kitasatosporales</taxon>
        <taxon>Streptomycetaceae</taxon>
        <taxon>Streptomyces</taxon>
    </lineage>
</organism>
<keyword evidence="3" id="KW-1185">Reference proteome</keyword>
<feature type="compositionally biased region" description="Pro residues" evidence="1">
    <location>
        <begin position="10"/>
        <end position="21"/>
    </location>
</feature>
<evidence type="ECO:0000313" key="2">
    <source>
        <dbReference type="EMBL" id="WUN78814.1"/>
    </source>
</evidence>
<name>A0ABZ1Q7Z7_9ACTN</name>
<feature type="compositionally biased region" description="Acidic residues" evidence="1">
    <location>
        <begin position="203"/>
        <end position="219"/>
    </location>
</feature>
<proteinExistence type="predicted"/>
<dbReference type="Proteomes" id="UP001432312">
    <property type="component" value="Chromosome"/>
</dbReference>
<feature type="region of interest" description="Disordered" evidence="1">
    <location>
        <begin position="1"/>
        <end position="287"/>
    </location>
</feature>
<dbReference type="GeneID" id="95496373"/>
<evidence type="ECO:0000313" key="3">
    <source>
        <dbReference type="Proteomes" id="UP001432312"/>
    </source>
</evidence>
<gene>
    <name evidence="2" type="ORF">OHA91_10030</name>
</gene>
<dbReference type="EMBL" id="CP108036">
    <property type="protein sequence ID" value="WUN78814.1"/>
    <property type="molecule type" value="Genomic_DNA"/>
</dbReference>
<sequence>MSEVNNVSDAPPPPPPPPPPADARASGDGDVPNSGPADAGAPNTGDQGRDEMTDGDLPELEHITEEQSDTPAEDLTDGDVGTQETPADQPAAEPLPAGQAPPGGKEPPKGPVTPADPPDTHEPADLVVIEESSRSTLKTDTNPPPESPMEVQVPPAEEPSRQGAGAQSQETEHSESVEAHQVGSGTEQSRDDELGEVAGDPAEGNEVEAEAEIGTDPVEEGPSGGVEETATFEAGDEALSPGPVDGRPADVTPGTLGEGTDAADEGASAEVLANGVEQPEVAPGRPWEAPLTEEQIADRISELANEGHATGRHLDVSDEALQKRLGEVRYKDGSPVIYGPNADYSGLFKGVDQVDPLTGNTTDGENPAKKHYCGPYSTRFDKAEDMVRADMYFRVKLDGGEDVGPTAIADILGPDAHRNFTGFYRDPANPGEFKPVDFEGGTIRPQYRLDDATGAWKLHTMMIDPAPRRHP</sequence>
<reference evidence="2" key="1">
    <citation type="submission" date="2022-10" db="EMBL/GenBank/DDBJ databases">
        <title>The complete genomes of actinobacterial strains from the NBC collection.</title>
        <authorList>
            <person name="Joergensen T.S."/>
            <person name="Alvarez Arevalo M."/>
            <person name="Sterndorff E.B."/>
            <person name="Faurdal D."/>
            <person name="Vuksanovic O."/>
            <person name="Mourched A.-S."/>
            <person name="Charusanti P."/>
            <person name="Shaw S."/>
            <person name="Blin K."/>
            <person name="Weber T."/>
        </authorList>
    </citation>
    <scope>NUCLEOTIDE SEQUENCE</scope>
    <source>
        <strain evidence="2">NBC_00303</strain>
    </source>
</reference>
<protein>
    <submittedName>
        <fullName evidence="2">Uncharacterized protein</fullName>
    </submittedName>
</protein>
<feature type="compositionally biased region" description="Acidic residues" evidence="1">
    <location>
        <begin position="66"/>
        <end position="77"/>
    </location>
</feature>